<proteinExistence type="inferred from homology"/>
<feature type="domain" description="CusB-like beta-barrel" evidence="4">
    <location>
        <begin position="230"/>
        <end position="303"/>
    </location>
</feature>
<dbReference type="Pfam" id="PF25954">
    <property type="entry name" value="Beta-barrel_RND_2"/>
    <property type="match status" value="1"/>
</dbReference>
<feature type="domain" description="CzcB-like barrel-sandwich hybrid" evidence="5">
    <location>
        <begin position="78"/>
        <end position="223"/>
    </location>
</feature>
<organism evidence="6 7">
    <name type="scientific">Siphonobacter curvatus</name>
    <dbReference type="NCBI Taxonomy" id="2094562"/>
    <lineage>
        <taxon>Bacteria</taxon>
        <taxon>Pseudomonadati</taxon>
        <taxon>Bacteroidota</taxon>
        <taxon>Cytophagia</taxon>
        <taxon>Cytophagales</taxon>
        <taxon>Cytophagaceae</taxon>
        <taxon>Siphonobacter</taxon>
    </lineage>
</organism>
<dbReference type="NCBIfam" id="TIGR01730">
    <property type="entry name" value="RND_mfp"/>
    <property type="match status" value="1"/>
</dbReference>
<keyword evidence="7" id="KW-1185">Reference proteome</keyword>
<dbReference type="PANTHER" id="PTHR30097:SF4">
    <property type="entry name" value="SLR6042 PROTEIN"/>
    <property type="match status" value="1"/>
</dbReference>
<reference evidence="7" key="1">
    <citation type="submission" date="2018-02" db="EMBL/GenBank/DDBJ databases">
        <title>Genome sequencing of Solimonas sp. HR-BB.</title>
        <authorList>
            <person name="Lee Y."/>
            <person name="Jeon C.O."/>
        </authorList>
    </citation>
    <scope>NUCLEOTIDE SEQUENCE [LARGE SCALE GENOMIC DNA]</scope>
    <source>
        <strain evidence="7">HR-U</strain>
    </source>
</reference>
<feature type="coiled-coil region" evidence="3">
    <location>
        <begin position="114"/>
        <end position="172"/>
    </location>
</feature>
<dbReference type="OrthoDB" id="9814657at2"/>
<dbReference type="PANTHER" id="PTHR30097">
    <property type="entry name" value="CATION EFFLUX SYSTEM PROTEIN CUSB"/>
    <property type="match status" value="1"/>
</dbReference>
<dbReference type="InterPro" id="IPR058647">
    <property type="entry name" value="BSH_CzcB-like"/>
</dbReference>
<dbReference type="AlphaFoldDB" id="A0A2S7IF12"/>
<sequence length="384" mass="42336">MKKILLMGWVMTLVACQSESTQQQTPTQAVATTAPKLEIALPISMVKQAGIQVGPAQQISLSEMIQANGTVEAPPQYVATISAPLGGFVKQMNLLQGSYVEKGQVVLTLEHPDYIKLQQEYLQALSRVSFLEQEFDRQAELAKENVGARRKLEQSESEYTSTKALVASLEAQLRLLGLNPKTIRQGSILSSIQLRAPFSGYVRSLQVNIGKHVNANESLMEIVNKQHLHVELQVFEKDINKVKEGQLIRFTLPQMNSGEQTARVELVAKTFDGQTKTVQVHGHLSEGFESLVPGSYVRARIMTSEHLVTAVPSDALVRDGNRNYVYVVVKKDPGQWVFKKVPVQAGTVEKGYTQITLDKAAPYSAEIVQKGSYFISAELAKAEG</sequence>
<evidence type="ECO:0000259" key="4">
    <source>
        <dbReference type="Pfam" id="PF25954"/>
    </source>
</evidence>
<keyword evidence="3" id="KW-0175">Coiled coil</keyword>
<keyword evidence="2" id="KW-0813">Transport</keyword>
<protein>
    <submittedName>
        <fullName evidence="6">Efflux RND transporter periplasmic adaptor subunit</fullName>
    </submittedName>
</protein>
<evidence type="ECO:0000313" key="6">
    <source>
        <dbReference type="EMBL" id="PQA53378.1"/>
    </source>
</evidence>
<gene>
    <name evidence="6" type="ORF">C5O19_24330</name>
</gene>
<dbReference type="InterPro" id="IPR006143">
    <property type="entry name" value="RND_pump_MFP"/>
</dbReference>
<dbReference type="PROSITE" id="PS51257">
    <property type="entry name" value="PROKAR_LIPOPROTEIN"/>
    <property type="match status" value="1"/>
</dbReference>
<dbReference type="GO" id="GO:0015679">
    <property type="term" value="P:plasma membrane copper ion transport"/>
    <property type="evidence" value="ECO:0007669"/>
    <property type="project" value="TreeGrafter"/>
</dbReference>
<dbReference type="Gene3D" id="2.40.30.170">
    <property type="match status" value="1"/>
</dbReference>
<dbReference type="Proteomes" id="UP000239590">
    <property type="component" value="Unassembled WGS sequence"/>
</dbReference>
<dbReference type="EMBL" id="PTRA01000009">
    <property type="protein sequence ID" value="PQA53378.1"/>
    <property type="molecule type" value="Genomic_DNA"/>
</dbReference>
<name>A0A2S7IF12_9BACT</name>
<dbReference type="RefSeq" id="WP_104715976.1">
    <property type="nucleotide sequence ID" value="NZ_PTRA01000009.1"/>
</dbReference>
<evidence type="ECO:0000256" key="2">
    <source>
        <dbReference type="ARBA" id="ARBA00022448"/>
    </source>
</evidence>
<dbReference type="Pfam" id="PF25973">
    <property type="entry name" value="BSH_CzcB"/>
    <property type="match status" value="1"/>
</dbReference>
<dbReference type="Gene3D" id="2.40.420.20">
    <property type="match status" value="1"/>
</dbReference>
<comment type="caution">
    <text evidence="6">The sequence shown here is derived from an EMBL/GenBank/DDBJ whole genome shotgun (WGS) entry which is preliminary data.</text>
</comment>
<dbReference type="InterPro" id="IPR058792">
    <property type="entry name" value="Beta-barrel_RND_2"/>
</dbReference>
<evidence type="ECO:0000256" key="3">
    <source>
        <dbReference type="SAM" id="Coils"/>
    </source>
</evidence>
<dbReference type="GO" id="GO:0016020">
    <property type="term" value="C:membrane"/>
    <property type="evidence" value="ECO:0007669"/>
    <property type="project" value="InterPro"/>
</dbReference>
<dbReference type="SUPFAM" id="SSF111369">
    <property type="entry name" value="HlyD-like secretion proteins"/>
    <property type="match status" value="1"/>
</dbReference>
<dbReference type="GO" id="GO:0022857">
    <property type="term" value="F:transmembrane transporter activity"/>
    <property type="evidence" value="ECO:0007669"/>
    <property type="project" value="InterPro"/>
</dbReference>
<evidence type="ECO:0000256" key="1">
    <source>
        <dbReference type="ARBA" id="ARBA00009477"/>
    </source>
</evidence>
<dbReference type="GO" id="GO:0060003">
    <property type="term" value="P:copper ion export"/>
    <property type="evidence" value="ECO:0007669"/>
    <property type="project" value="TreeGrafter"/>
</dbReference>
<dbReference type="InterPro" id="IPR051909">
    <property type="entry name" value="MFP_Cation_Efflux"/>
</dbReference>
<evidence type="ECO:0000259" key="5">
    <source>
        <dbReference type="Pfam" id="PF25973"/>
    </source>
</evidence>
<dbReference type="GO" id="GO:0030313">
    <property type="term" value="C:cell envelope"/>
    <property type="evidence" value="ECO:0007669"/>
    <property type="project" value="TreeGrafter"/>
</dbReference>
<accession>A0A2S7IF12</accession>
<comment type="similarity">
    <text evidence="1">Belongs to the membrane fusion protein (MFP) (TC 8.A.1) family.</text>
</comment>
<evidence type="ECO:0000313" key="7">
    <source>
        <dbReference type="Proteomes" id="UP000239590"/>
    </source>
</evidence>
<dbReference type="Gene3D" id="2.40.50.100">
    <property type="match status" value="1"/>
</dbReference>
<dbReference type="Gene3D" id="1.10.287.470">
    <property type="entry name" value="Helix hairpin bin"/>
    <property type="match status" value="1"/>
</dbReference>